<protein>
    <submittedName>
        <fullName evidence="7">DNA-binding transcriptional regulator, MocR family, contains an aminotransferase domain</fullName>
    </submittedName>
</protein>
<dbReference type="SMART" id="SM00345">
    <property type="entry name" value="HTH_GNTR"/>
    <property type="match status" value="1"/>
</dbReference>
<dbReference type="PANTHER" id="PTHR46577:SF2">
    <property type="entry name" value="TRANSCRIPTIONAL REGULATORY PROTEIN"/>
    <property type="match status" value="1"/>
</dbReference>
<evidence type="ECO:0000313" key="8">
    <source>
        <dbReference type="Proteomes" id="UP000242317"/>
    </source>
</evidence>
<evidence type="ECO:0000256" key="1">
    <source>
        <dbReference type="ARBA" id="ARBA00005384"/>
    </source>
</evidence>
<feature type="domain" description="HTH gntR-type" evidence="6">
    <location>
        <begin position="5"/>
        <end position="73"/>
    </location>
</feature>
<sequence>MAVAKNKIEQVMDYVQTQIDSRIWTAQTRLPSVRQLAKQLGYSVSTVVEAYERLVAQGVIQAKAGSGFFVTAPNALLSMTSLAPKRERAVDPLWISRQTLEAGEAFLKPGCGWLPEDWLPQQSMRKAIRSSLSLPSKVLSDYATPQGAYAFRQLLAMRMQSKQIDAIPEQIMLMDSATQAIDLLCRFLLKPNDTVLVDDPCYFNFQALLKVHQVNVVGVPYTAQGVDIQAFEQAIHTHQPRLYITNAGLHNPTGAVQTLSNAYQVVKLIQQANMLVIEDDIYADFEDEPAPRLAALDGLKNVIYIGSFSKTLSASLRCGFIASSMEWIDDLVDLKIATQFSHHYLSAEIIYAILTDGSYRKHIDSMKLRLKRHMKSSIAQLATLGITPWMVPKAGMFLWCQLDERYDVNQLSKDCLAQDMVLAPGNSFSQSQQFKNYLRFNVAQCQNPKVFQILAEALALQNLNG</sequence>
<dbReference type="GO" id="GO:0008483">
    <property type="term" value="F:transaminase activity"/>
    <property type="evidence" value="ECO:0007669"/>
    <property type="project" value="UniProtKB-KW"/>
</dbReference>
<evidence type="ECO:0000256" key="5">
    <source>
        <dbReference type="ARBA" id="ARBA00023163"/>
    </source>
</evidence>
<dbReference type="AlphaFoldDB" id="A0A1G6HQH9"/>
<dbReference type="InterPro" id="IPR036388">
    <property type="entry name" value="WH-like_DNA-bd_sf"/>
</dbReference>
<dbReference type="InterPro" id="IPR004839">
    <property type="entry name" value="Aminotransferase_I/II_large"/>
</dbReference>
<dbReference type="Pfam" id="PF00155">
    <property type="entry name" value="Aminotran_1_2"/>
    <property type="match status" value="1"/>
</dbReference>
<dbReference type="GO" id="GO:0003677">
    <property type="term" value="F:DNA binding"/>
    <property type="evidence" value="ECO:0007669"/>
    <property type="project" value="UniProtKB-KW"/>
</dbReference>
<evidence type="ECO:0000259" key="6">
    <source>
        <dbReference type="PROSITE" id="PS50949"/>
    </source>
</evidence>
<dbReference type="GO" id="GO:0030170">
    <property type="term" value="F:pyridoxal phosphate binding"/>
    <property type="evidence" value="ECO:0007669"/>
    <property type="project" value="InterPro"/>
</dbReference>
<keyword evidence="7" id="KW-0808">Transferase</keyword>
<dbReference type="PANTHER" id="PTHR46577">
    <property type="entry name" value="HTH-TYPE TRANSCRIPTIONAL REGULATORY PROTEIN GABR"/>
    <property type="match status" value="1"/>
</dbReference>
<dbReference type="EMBL" id="FMYK01000002">
    <property type="protein sequence ID" value="SDB96451.1"/>
    <property type="molecule type" value="Genomic_DNA"/>
</dbReference>
<keyword evidence="5" id="KW-0804">Transcription</keyword>
<gene>
    <name evidence="7" type="ORF">SAMN05421749_102441</name>
</gene>
<dbReference type="SUPFAM" id="SSF46785">
    <property type="entry name" value="Winged helix' DNA-binding domain"/>
    <property type="match status" value="1"/>
</dbReference>
<dbReference type="InterPro" id="IPR000524">
    <property type="entry name" value="Tscrpt_reg_HTH_GntR"/>
</dbReference>
<reference evidence="8" key="1">
    <citation type="submission" date="2016-09" db="EMBL/GenBank/DDBJ databases">
        <authorList>
            <person name="Varghese N."/>
            <person name="Submissions S."/>
        </authorList>
    </citation>
    <scope>NUCLEOTIDE SEQUENCE [LARGE SCALE GENOMIC DNA]</scope>
    <source>
        <strain evidence="8">ANC 3699</strain>
    </source>
</reference>
<dbReference type="Gene3D" id="1.10.10.10">
    <property type="entry name" value="Winged helix-like DNA-binding domain superfamily/Winged helix DNA-binding domain"/>
    <property type="match status" value="1"/>
</dbReference>
<keyword evidence="2" id="KW-0663">Pyridoxal phosphate</keyword>
<dbReference type="SUPFAM" id="SSF53383">
    <property type="entry name" value="PLP-dependent transferases"/>
    <property type="match status" value="1"/>
</dbReference>
<organism evidence="7 8">
    <name type="scientific">Acinetobacter marinus</name>
    <dbReference type="NCBI Taxonomy" id="281375"/>
    <lineage>
        <taxon>Bacteria</taxon>
        <taxon>Pseudomonadati</taxon>
        <taxon>Pseudomonadota</taxon>
        <taxon>Gammaproteobacteria</taxon>
        <taxon>Moraxellales</taxon>
        <taxon>Moraxellaceae</taxon>
        <taxon>Acinetobacter</taxon>
    </lineage>
</organism>
<evidence type="ECO:0000256" key="2">
    <source>
        <dbReference type="ARBA" id="ARBA00022898"/>
    </source>
</evidence>
<accession>A0A1G6HQH9</accession>
<dbReference type="InterPro" id="IPR036390">
    <property type="entry name" value="WH_DNA-bd_sf"/>
</dbReference>
<dbReference type="InterPro" id="IPR051446">
    <property type="entry name" value="HTH_trans_reg/aminotransferase"/>
</dbReference>
<dbReference type="Gene3D" id="3.90.1150.10">
    <property type="entry name" value="Aspartate Aminotransferase, domain 1"/>
    <property type="match status" value="1"/>
</dbReference>
<evidence type="ECO:0000313" key="7">
    <source>
        <dbReference type="EMBL" id="SDB96451.1"/>
    </source>
</evidence>
<dbReference type="Pfam" id="PF00392">
    <property type="entry name" value="GntR"/>
    <property type="match status" value="1"/>
</dbReference>
<dbReference type="Gene3D" id="3.40.640.10">
    <property type="entry name" value="Type I PLP-dependent aspartate aminotransferase-like (Major domain)"/>
    <property type="match status" value="1"/>
</dbReference>
<dbReference type="InterPro" id="IPR015422">
    <property type="entry name" value="PyrdxlP-dep_Trfase_small"/>
</dbReference>
<dbReference type="OrthoDB" id="9802328at2"/>
<dbReference type="InterPro" id="IPR015421">
    <property type="entry name" value="PyrdxlP-dep_Trfase_major"/>
</dbReference>
<dbReference type="PROSITE" id="PS50949">
    <property type="entry name" value="HTH_GNTR"/>
    <property type="match status" value="1"/>
</dbReference>
<keyword evidence="3" id="KW-0805">Transcription regulation</keyword>
<keyword evidence="8" id="KW-1185">Reference proteome</keyword>
<dbReference type="GO" id="GO:0003700">
    <property type="term" value="F:DNA-binding transcription factor activity"/>
    <property type="evidence" value="ECO:0007669"/>
    <property type="project" value="InterPro"/>
</dbReference>
<dbReference type="CDD" id="cd00609">
    <property type="entry name" value="AAT_like"/>
    <property type="match status" value="1"/>
</dbReference>
<evidence type="ECO:0000256" key="4">
    <source>
        <dbReference type="ARBA" id="ARBA00023125"/>
    </source>
</evidence>
<keyword evidence="7" id="KW-0032">Aminotransferase</keyword>
<dbReference type="InterPro" id="IPR015424">
    <property type="entry name" value="PyrdxlP-dep_Trfase"/>
</dbReference>
<proteinExistence type="inferred from homology"/>
<comment type="similarity">
    <text evidence="1">In the C-terminal section; belongs to the class-I pyridoxal-phosphate-dependent aminotransferase family.</text>
</comment>
<evidence type="ECO:0000256" key="3">
    <source>
        <dbReference type="ARBA" id="ARBA00023015"/>
    </source>
</evidence>
<dbReference type="RefSeq" id="WP_092617146.1">
    <property type="nucleotide sequence ID" value="NZ_FMYK01000002.1"/>
</dbReference>
<name>A0A1G6HQH9_9GAMM</name>
<dbReference type="CDD" id="cd07377">
    <property type="entry name" value="WHTH_GntR"/>
    <property type="match status" value="1"/>
</dbReference>
<dbReference type="Proteomes" id="UP000242317">
    <property type="component" value="Unassembled WGS sequence"/>
</dbReference>
<keyword evidence="4 7" id="KW-0238">DNA-binding</keyword>